<keyword evidence="3" id="KW-1185">Reference proteome</keyword>
<dbReference type="SUPFAM" id="SSF49265">
    <property type="entry name" value="Fibronectin type III"/>
    <property type="match status" value="1"/>
</dbReference>
<proteinExistence type="predicted"/>
<evidence type="ECO:0000313" key="2">
    <source>
        <dbReference type="EMBL" id="WSB08709.1"/>
    </source>
</evidence>
<dbReference type="EMBL" id="CP109083">
    <property type="protein sequence ID" value="WSB08709.1"/>
    <property type="molecule type" value="Genomic_DNA"/>
</dbReference>
<sequence length="126" mass="13831">MPHLRSGETAPDTERPSPDTERPSPDTERPSPVQNLTAERLPLGVRLTWTPPTDTDGRGYHVWQGVTDPDSGETLWKENCWSGTSLARRRDLLPDTEILCPTPARPPGWTETPVPAGHRSPGPAPP</sequence>
<feature type="compositionally biased region" description="Basic and acidic residues" evidence="1">
    <location>
        <begin position="12"/>
        <end position="29"/>
    </location>
</feature>
<evidence type="ECO:0000313" key="3">
    <source>
        <dbReference type="Proteomes" id="UP001356428"/>
    </source>
</evidence>
<dbReference type="Proteomes" id="UP001356428">
    <property type="component" value="Chromosome"/>
</dbReference>
<reference evidence="2 3" key="1">
    <citation type="submission" date="2022-10" db="EMBL/GenBank/DDBJ databases">
        <title>The complete genomes of actinobacterial strains from the NBC collection.</title>
        <authorList>
            <person name="Joergensen T.S."/>
            <person name="Alvarez Arevalo M."/>
            <person name="Sterndorff E.B."/>
            <person name="Faurdal D."/>
            <person name="Vuksanovic O."/>
            <person name="Mourched A.-S."/>
            <person name="Charusanti P."/>
            <person name="Shaw S."/>
            <person name="Blin K."/>
            <person name="Weber T."/>
        </authorList>
    </citation>
    <scope>NUCLEOTIDE SEQUENCE [LARGE SCALE GENOMIC DNA]</scope>
    <source>
        <strain evidence="2 3">NBC 01792</strain>
    </source>
</reference>
<evidence type="ECO:0000256" key="1">
    <source>
        <dbReference type="SAM" id="MobiDB-lite"/>
    </source>
</evidence>
<feature type="region of interest" description="Disordered" evidence="1">
    <location>
        <begin position="97"/>
        <end position="126"/>
    </location>
</feature>
<name>A0ABZ1EX35_9ACTN</name>
<dbReference type="RefSeq" id="WP_326704942.1">
    <property type="nucleotide sequence ID" value="NZ_CP109083.1"/>
</dbReference>
<dbReference type="Gene3D" id="2.60.40.10">
    <property type="entry name" value="Immunoglobulins"/>
    <property type="match status" value="1"/>
</dbReference>
<dbReference type="InterPro" id="IPR013783">
    <property type="entry name" value="Ig-like_fold"/>
</dbReference>
<gene>
    <name evidence="2" type="ORF">OG849_16370</name>
</gene>
<feature type="region of interest" description="Disordered" evidence="1">
    <location>
        <begin position="1"/>
        <end position="40"/>
    </location>
</feature>
<protein>
    <submittedName>
        <fullName evidence="2">Fibronectin type III domain-containing protein</fullName>
    </submittedName>
</protein>
<organism evidence="2 3">
    <name type="scientific">Streptomyces cyaneofuscatus</name>
    <dbReference type="NCBI Taxonomy" id="66883"/>
    <lineage>
        <taxon>Bacteria</taxon>
        <taxon>Bacillati</taxon>
        <taxon>Actinomycetota</taxon>
        <taxon>Actinomycetes</taxon>
        <taxon>Kitasatosporales</taxon>
        <taxon>Streptomycetaceae</taxon>
        <taxon>Streptomyces</taxon>
    </lineage>
</organism>
<accession>A0ABZ1EX35</accession>
<dbReference type="InterPro" id="IPR036116">
    <property type="entry name" value="FN3_sf"/>
</dbReference>